<dbReference type="SUPFAM" id="SSF53067">
    <property type="entry name" value="Actin-like ATPase domain"/>
    <property type="match status" value="1"/>
</dbReference>
<evidence type="ECO:0000259" key="1">
    <source>
        <dbReference type="Pfam" id="PF01869"/>
    </source>
</evidence>
<protein>
    <recommendedName>
        <fullName evidence="1">ATPase BadF/BadG/BcrA/BcrD type domain-containing protein</fullName>
    </recommendedName>
</protein>
<reference evidence="2 3" key="1">
    <citation type="submission" date="2019-09" db="EMBL/GenBank/DDBJ databases">
        <title>Phylogeny of genus Pseudoclavibacter and closely related genus.</title>
        <authorList>
            <person name="Li Y."/>
        </authorList>
    </citation>
    <scope>NUCLEOTIDE SEQUENCE [LARGE SCALE GENOMIC DNA]</scope>
    <source>
        <strain evidence="2 3">THG-MD12</strain>
    </source>
</reference>
<dbReference type="InterPro" id="IPR043129">
    <property type="entry name" value="ATPase_NBD"/>
</dbReference>
<dbReference type="EMBL" id="WBJX01000003">
    <property type="protein sequence ID" value="KAB1637731.1"/>
    <property type="molecule type" value="Genomic_DNA"/>
</dbReference>
<gene>
    <name evidence="2" type="ORF">F8O03_11035</name>
</gene>
<feature type="domain" description="ATPase BadF/BadG/BcrA/BcrD type" evidence="1">
    <location>
        <begin position="47"/>
        <end position="289"/>
    </location>
</feature>
<evidence type="ECO:0000313" key="3">
    <source>
        <dbReference type="Proteomes" id="UP000490386"/>
    </source>
</evidence>
<sequence length="309" mass="31506">MTTTFSPAPVLAIDAGQSGIRSQIDSGEVRSFAAIRTDLPLAPQLASVVEQSLRDSGLTGVTVSGGVSGVTHAQTVADELALLVEPFGVARVFIAHDSISAFLGALGSELGAVVAAGTGVVTLAVGEERLAQVDGWGYLVGDAGSGYWIGRAALDAVMRAFDGRGPETALTEVVLAHHPDLPSMYVSLQTNEGKVRHIASFARSVGDLAETDAVAAEILAAAGSQLAASVAAGLARVGLPGSRDEVQVRAIGNVFSSPHVAAAFRSSLLERVPQARVAVGESHPLDGAAMLPHLEQDHALIASIGVVTL</sequence>
<accession>A0A7J5B1B7</accession>
<dbReference type="AlphaFoldDB" id="A0A7J5B1B7"/>
<dbReference type="Gene3D" id="3.30.420.40">
    <property type="match status" value="2"/>
</dbReference>
<name>A0A7J5B1B7_9MICO</name>
<dbReference type="RefSeq" id="WP_104254456.1">
    <property type="nucleotide sequence ID" value="NZ_CANKVH010000013.1"/>
</dbReference>
<organism evidence="2 3">
    <name type="scientific">Pseudoclavibacter terrae</name>
    <dbReference type="NCBI Taxonomy" id="1530195"/>
    <lineage>
        <taxon>Bacteria</taxon>
        <taxon>Bacillati</taxon>
        <taxon>Actinomycetota</taxon>
        <taxon>Actinomycetes</taxon>
        <taxon>Micrococcales</taxon>
        <taxon>Microbacteriaceae</taxon>
        <taxon>Pseudoclavibacter</taxon>
    </lineage>
</organism>
<proteinExistence type="predicted"/>
<dbReference type="OrthoDB" id="8701357at2"/>
<dbReference type="InterPro" id="IPR002731">
    <property type="entry name" value="ATPase_BadF"/>
</dbReference>
<keyword evidence="3" id="KW-1185">Reference proteome</keyword>
<dbReference type="Proteomes" id="UP000490386">
    <property type="component" value="Unassembled WGS sequence"/>
</dbReference>
<comment type="caution">
    <text evidence="2">The sequence shown here is derived from an EMBL/GenBank/DDBJ whole genome shotgun (WGS) entry which is preliminary data.</text>
</comment>
<evidence type="ECO:0000313" key="2">
    <source>
        <dbReference type="EMBL" id="KAB1637731.1"/>
    </source>
</evidence>
<dbReference type="Pfam" id="PF01869">
    <property type="entry name" value="BcrAD_BadFG"/>
    <property type="match status" value="1"/>
</dbReference>
<dbReference type="PANTHER" id="PTHR43190:SF3">
    <property type="entry name" value="N-ACETYL-D-GLUCOSAMINE KINASE"/>
    <property type="match status" value="1"/>
</dbReference>
<dbReference type="PANTHER" id="PTHR43190">
    <property type="entry name" value="N-ACETYL-D-GLUCOSAMINE KINASE"/>
    <property type="match status" value="1"/>
</dbReference>
<dbReference type="InterPro" id="IPR052519">
    <property type="entry name" value="Euk-type_GlcNAc_Kinase"/>
</dbReference>